<organism evidence="1">
    <name type="scientific">marine sediment metagenome</name>
    <dbReference type="NCBI Taxonomy" id="412755"/>
    <lineage>
        <taxon>unclassified sequences</taxon>
        <taxon>metagenomes</taxon>
        <taxon>ecological metagenomes</taxon>
    </lineage>
</organism>
<evidence type="ECO:0000313" key="1">
    <source>
        <dbReference type="EMBL" id="GAI45472.1"/>
    </source>
</evidence>
<protein>
    <submittedName>
        <fullName evidence="1">Uncharacterized protein</fullName>
    </submittedName>
</protein>
<proteinExistence type="predicted"/>
<reference evidence="1" key="1">
    <citation type="journal article" date="2014" name="Front. Microbiol.">
        <title>High frequency of phylogenetically diverse reductive dehalogenase-homologous genes in deep subseafloor sedimentary metagenomes.</title>
        <authorList>
            <person name="Kawai M."/>
            <person name="Futagami T."/>
            <person name="Toyoda A."/>
            <person name="Takaki Y."/>
            <person name="Nishi S."/>
            <person name="Hori S."/>
            <person name="Arai W."/>
            <person name="Tsubouchi T."/>
            <person name="Morono Y."/>
            <person name="Uchiyama I."/>
            <person name="Ito T."/>
            <person name="Fujiyama A."/>
            <person name="Inagaki F."/>
            <person name="Takami H."/>
        </authorList>
    </citation>
    <scope>NUCLEOTIDE SEQUENCE</scope>
    <source>
        <strain evidence="1">Expedition CK06-06</strain>
    </source>
</reference>
<sequence length="57" mass="6455">MQQQLGNWESSSLLYIYNCLAGDELEAWGLHDAGVDTPDIYGSYDPAWTWFSIALIE</sequence>
<accession>X1NNA5</accession>
<gene>
    <name evidence="1" type="ORF">S06H3_39612</name>
</gene>
<dbReference type="AlphaFoldDB" id="X1NNA5"/>
<name>X1NNA5_9ZZZZ</name>
<comment type="caution">
    <text evidence="1">The sequence shown here is derived from an EMBL/GenBank/DDBJ whole genome shotgun (WGS) entry which is preliminary data.</text>
</comment>
<dbReference type="EMBL" id="BARV01024256">
    <property type="protein sequence ID" value="GAI45472.1"/>
    <property type="molecule type" value="Genomic_DNA"/>
</dbReference>